<dbReference type="InterPro" id="IPR001789">
    <property type="entry name" value="Sig_transdc_resp-reg_receiver"/>
</dbReference>
<dbReference type="SUPFAM" id="SSF55874">
    <property type="entry name" value="ATPase domain of HSP90 chaperone/DNA topoisomerase II/histidine kinase"/>
    <property type="match status" value="1"/>
</dbReference>
<dbReference type="SUPFAM" id="SSF47384">
    <property type="entry name" value="Homodimeric domain of signal transducing histidine kinase"/>
    <property type="match status" value="1"/>
</dbReference>
<dbReference type="EMBL" id="FNIN01000002">
    <property type="protein sequence ID" value="SDN40562.1"/>
    <property type="molecule type" value="Genomic_DNA"/>
</dbReference>
<keyword evidence="11" id="KW-0812">Transmembrane</keyword>
<dbReference type="Pfam" id="PF02518">
    <property type="entry name" value="HATPase_c"/>
    <property type="match status" value="1"/>
</dbReference>
<dbReference type="Pfam" id="PF00072">
    <property type="entry name" value="Response_reg"/>
    <property type="match status" value="1"/>
</dbReference>
<dbReference type="InterPro" id="IPR035965">
    <property type="entry name" value="PAS-like_dom_sf"/>
</dbReference>
<keyword evidence="8" id="KW-0902">Two-component regulatory system</keyword>
<dbReference type="Pfam" id="PF00512">
    <property type="entry name" value="HisKA"/>
    <property type="match status" value="1"/>
</dbReference>
<evidence type="ECO:0000313" key="15">
    <source>
        <dbReference type="Proteomes" id="UP000199602"/>
    </source>
</evidence>
<dbReference type="CDD" id="cd00156">
    <property type="entry name" value="REC"/>
    <property type="match status" value="1"/>
</dbReference>
<keyword evidence="6" id="KW-0418">Kinase</keyword>
<dbReference type="InterPro" id="IPR005467">
    <property type="entry name" value="His_kinase_dom"/>
</dbReference>
<dbReference type="STRING" id="206665.SAMN04488516_10234"/>
<dbReference type="SMART" id="SM00448">
    <property type="entry name" value="REC"/>
    <property type="match status" value="1"/>
</dbReference>
<evidence type="ECO:0000313" key="14">
    <source>
        <dbReference type="EMBL" id="SDN40562.1"/>
    </source>
</evidence>
<dbReference type="NCBIfam" id="TIGR00229">
    <property type="entry name" value="sensory_box"/>
    <property type="match status" value="1"/>
</dbReference>
<reference evidence="14 15" key="1">
    <citation type="submission" date="2016-10" db="EMBL/GenBank/DDBJ databases">
        <authorList>
            <person name="de Groot N.N."/>
        </authorList>
    </citation>
    <scope>NUCLEOTIDE SEQUENCE [LARGE SCALE GENOMIC DNA]</scope>
    <source>
        <strain evidence="14 15">DSM 15269</strain>
    </source>
</reference>
<keyword evidence="10" id="KW-0175">Coiled coil</keyword>
<organism evidence="14 15">
    <name type="scientific">Desulfonauticus submarinus</name>
    <dbReference type="NCBI Taxonomy" id="206665"/>
    <lineage>
        <taxon>Bacteria</taxon>
        <taxon>Pseudomonadati</taxon>
        <taxon>Thermodesulfobacteriota</taxon>
        <taxon>Desulfovibrionia</taxon>
        <taxon>Desulfovibrionales</taxon>
        <taxon>Desulfonauticaceae</taxon>
        <taxon>Desulfonauticus</taxon>
    </lineage>
</organism>
<dbReference type="RefSeq" id="WP_092062968.1">
    <property type="nucleotide sequence ID" value="NZ_FNIN01000002.1"/>
</dbReference>
<dbReference type="Proteomes" id="UP000199602">
    <property type="component" value="Unassembled WGS sequence"/>
</dbReference>
<dbReference type="SMART" id="SM00387">
    <property type="entry name" value="HATPase_c"/>
    <property type="match status" value="1"/>
</dbReference>
<keyword evidence="4" id="KW-0808">Transferase</keyword>
<evidence type="ECO:0000256" key="9">
    <source>
        <dbReference type="PROSITE-ProRule" id="PRU00169"/>
    </source>
</evidence>
<dbReference type="SUPFAM" id="SSF55785">
    <property type="entry name" value="PYP-like sensor domain (PAS domain)"/>
    <property type="match status" value="1"/>
</dbReference>
<dbReference type="EC" id="2.7.13.3" evidence="2"/>
<dbReference type="PRINTS" id="PR00344">
    <property type="entry name" value="BCTRLSENSOR"/>
</dbReference>
<keyword evidence="11" id="KW-1133">Transmembrane helix</keyword>
<proteinExistence type="predicted"/>
<dbReference type="InterPro" id="IPR003661">
    <property type="entry name" value="HisK_dim/P_dom"/>
</dbReference>
<keyword evidence="3 9" id="KW-0597">Phosphoprotein</keyword>
<evidence type="ECO:0000256" key="5">
    <source>
        <dbReference type="ARBA" id="ARBA00022741"/>
    </source>
</evidence>
<feature type="modified residue" description="4-aspartylphosphate" evidence="9">
    <location>
        <position position="773"/>
    </location>
</feature>
<dbReference type="OrthoDB" id="9813024at2"/>
<dbReference type="Gene3D" id="3.30.565.10">
    <property type="entry name" value="Histidine kinase-like ATPase, C-terminal domain"/>
    <property type="match status" value="1"/>
</dbReference>
<dbReference type="Gene3D" id="3.30.450.20">
    <property type="entry name" value="PAS domain"/>
    <property type="match status" value="1"/>
</dbReference>
<feature type="transmembrane region" description="Helical" evidence="11">
    <location>
        <begin position="9"/>
        <end position="32"/>
    </location>
</feature>
<evidence type="ECO:0000256" key="1">
    <source>
        <dbReference type="ARBA" id="ARBA00000085"/>
    </source>
</evidence>
<dbReference type="PANTHER" id="PTHR43065:SF46">
    <property type="entry name" value="C4-DICARBOXYLATE TRANSPORT SENSOR PROTEIN DCTB"/>
    <property type="match status" value="1"/>
</dbReference>
<evidence type="ECO:0000256" key="7">
    <source>
        <dbReference type="ARBA" id="ARBA00022840"/>
    </source>
</evidence>
<feature type="transmembrane region" description="Helical" evidence="11">
    <location>
        <begin position="261"/>
        <end position="282"/>
    </location>
</feature>
<evidence type="ECO:0000256" key="2">
    <source>
        <dbReference type="ARBA" id="ARBA00012438"/>
    </source>
</evidence>
<name>A0A1H0B4M7_9BACT</name>
<feature type="coiled-coil region" evidence="10">
    <location>
        <begin position="322"/>
        <end position="352"/>
    </location>
</feature>
<accession>A0A1H0B4M7</accession>
<dbReference type="InterPro" id="IPR007892">
    <property type="entry name" value="CHASE4"/>
</dbReference>
<dbReference type="Pfam" id="PF05228">
    <property type="entry name" value="CHASE4"/>
    <property type="match status" value="1"/>
</dbReference>
<dbReference type="Gene3D" id="3.40.50.2300">
    <property type="match status" value="1"/>
</dbReference>
<keyword evidence="15" id="KW-1185">Reference proteome</keyword>
<comment type="catalytic activity">
    <reaction evidence="1">
        <text>ATP + protein L-histidine = ADP + protein N-phospho-L-histidine.</text>
        <dbReference type="EC" id="2.7.13.3"/>
    </reaction>
</comment>
<feature type="domain" description="Histidine kinase" evidence="12">
    <location>
        <begin position="474"/>
        <end position="701"/>
    </location>
</feature>
<dbReference type="SMART" id="SM00388">
    <property type="entry name" value="HisKA"/>
    <property type="match status" value="1"/>
</dbReference>
<dbReference type="PROSITE" id="PS50109">
    <property type="entry name" value="HIS_KIN"/>
    <property type="match status" value="1"/>
</dbReference>
<dbReference type="InterPro" id="IPR011006">
    <property type="entry name" value="CheY-like_superfamily"/>
</dbReference>
<dbReference type="InterPro" id="IPR003594">
    <property type="entry name" value="HATPase_dom"/>
</dbReference>
<dbReference type="InterPro" id="IPR004358">
    <property type="entry name" value="Sig_transdc_His_kin-like_C"/>
</dbReference>
<dbReference type="InterPro" id="IPR036890">
    <property type="entry name" value="HATPase_C_sf"/>
</dbReference>
<evidence type="ECO:0000256" key="10">
    <source>
        <dbReference type="SAM" id="Coils"/>
    </source>
</evidence>
<dbReference type="InterPro" id="IPR000014">
    <property type="entry name" value="PAS"/>
</dbReference>
<evidence type="ECO:0000256" key="11">
    <source>
        <dbReference type="SAM" id="Phobius"/>
    </source>
</evidence>
<evidence type="ECO:0000256" key="8">
    <source>
        <dbReference type="ARBA" id="ARBA00023012"/>
    </source>
</evidence>
<evidence type="ECO:0000256" key="6">
    <source>
        <dbReference type="ARBA" id="ARBA00022777"/>
    </source>
</evidence>
<evidence type="ECO:0000259" key="12">
    <source>
        <dbReference type="PROSITE" id="PS50109"/>
    </source>
</evidence>
<evidence type="ECO:0000259" key="13">
    <source>
        <dbReference type="PROSITE" id="PS50110"/>
    </source>
</evidence>
<sequence>MLSIRRKIIIFWIITSILLFVGTLLLIQGTFFSTFQSLEKNQAIKQINVAKEWLEGIKEHLKGYAIDWAAWDETYDFIYNLSPDYVSRNLMPDSFTALQTNAIMYYNAKGKLLYYKAIDIYQKTEISLPIDFLEFLSKFIKTQKVDFPHTKAWGDYFYSSQGLIIFTGSPIVTSDFQGPIRGTVVLARIITPQDLSVFFKKYHFLLKILPAKNKNFKQVEFISDLKMKVATLLSAQGEKQYILLQTILPRNLHLQFKKLQLFFTGSMVVLTIVIFLGFAFFLQKNILQDLHLLVKSLPTLVSPSKFEKITLQPKSRETFTLISSINTLLDKIKNLLEEENKKKKTLNTILENLPLGIVLIRKKDNQILWTNSNFLKMTNYSLKELQSKKCSHYICQPTTEIDLQDFDKDLDLLEVELLSKQGQKIFCLKKAIEIDYEGESCILEILIDITKYKELEHELRQAEKLKTTGLLAGTVAHELNNLFSSLVLYPEILQRKLPRNSDLNKPLTTIKDSALRAATLVEDLLTLARRNLPTQETLNLSEVIKECQNSPEIQKILTHYPKIKLKWPHSDLKAPIKGNKTLLMKAIFNTIKNSVEAIDSQGEVKITLKVIRLKETLQGYETIPAGEYVYLSIEDTGKGISPQVLSHIFEPFFSQKPLGQSGTGLGTTVIWNVIKDMKGYIDVKSKLGKGTIFSFYLPLSKEKIPTIPKNSNVNLQYLPAYNLKVLVVDDKKEQRDLAKTVLEEFSCKVETATNGQETFDKLQNKSFDLIMLDVLLENENGIDIAEKILKIDSEQKIILVTGYAETEKIEQALKLGVLTYIKKPYTLEKIYQTLKKYFS</sequence>
<dbReference type="PANTHER" id="PTHR43065">
    <property type="entry name" value="SENSOR HISTIDINE KINASE"/>
    <property type="match status" value="1"/>
</dbReference>
<dbReference type="PROSITE" id="PS50110">
    <property type="entry name" value="RESPONSE_REGULATORY"/>
    <property type="match status" value="1"/>
</dbReference>
<dbReference type="Gene3D" id="1.10.287.130">
    <property type="match status" value="1"/>
</dbReference>
<keyword evidence="7" id="KW-0067">ATP-binding</keyword>
<feature type="domain" description="Response regulatory" evidence="13">
    <location>
        <begin position="724"/>
        <end position="838"/>
    </location>
</feature>
<dbReference type="AlphaFoldDB" id="A0A1H0B4M7"/>
<gene>
    <name evidence="14" type="ORF">SAMN04488516_10234</name>
</gene>
<keyword evidence="11" id="KW-0472">Membrane</keyword>
<evidence type="ECO:0000256" key="4">
    <source>
        <dbReference type="ARBA" id="ARBA00022679"/>
    </source>
</evidence>
<dbReference type="CDD" id="cd00082">
    <property type="entry name" value="HisKA"/>
    <property type="match status" value="1"/>
</dbReference>
<dbReference type="GO" id="GO:0000155">
    <property type="term" value="F:phosphorelay sensor kinase activity"/>
    <property type="evidence" value="ECO:0007669"/>
    <property type="project" value="InterPro"/>
</dbReference>
<dbReference type="SUPFAM" id="SSF52172">
    <property type="entry name" value="CheY-like"/>
    <property type="match status" value="1"/>
</dbReference>
<keyword evidence="5" id="KW-0547">Nucleotide-binding</keyword>
<dbReference type="GO" id="GO:0005524">
    <property type="term" value="F:ATP binding"/>
    <property type="evidence" value="ECO:0007669"/>
    <property type="project" value="UniProtKB-KW"/>
</dbReference>
<evidence type="ECO:0000256" key="3">
    <source>
        <dbReference type="ARBA" id="ARBA00022553"/>
    </source>
</evidence>
<protein>
    <recommendedName>
        <fullName evidence="2">histidine kinase</fullName>
        <ecNumber evidence="2">2.7.13.3</ecNumber>
    </recommendedName>
</protein>
<dbReference type="InterPro" id="IPR036097">
    <property type="entry name" value="HisK_dim/P_sf"/>
</dbReference>